<dbReference type="GO" id="GO:0005634">
    <property type="term" value="C:nucleus"/>
    <property type="evidence" value="ECO:0007669"/>
    <property type="project" value="UniProtKB-SubCell"/>
</dbReference>
<evidence type="ECO:0000256" key="3">
    <source>
        <dbReference type="SAM" id="MobiDB-lite"/>
    </source>
</evidence>
<dbReference type="Proteomes" id="UP000324832">
    <property type="component" value="Unassembled WGS sequence"/>
</dbReference>
<comment type="subcellular location">
    <subcellularLocation>
        <location evidence="1 2">Nucleus</location>
    </subcellularLocation>
</comment>
<dbReference type="InterPro" id="IPR001356">
    <property type="entry name" value="HD"/>
</dbReference>
<dbReference type="EMBL" id="FZQP02006288">
    <property type="protein sequence ID" value="VVD02730.1"/>
    <property type="molecule type" value="Genomic_DNA"/>
</dbReference>
<proteinExistence type="predicted"/>
<dbReference type="InterPro" id="IPR050649">
    <property type="entry name" value="Paired_Homeobox_TFs"/>
</dbReference>
<keyword evidence="2" id="KW-0238">DNA-binding</keyword>
<evidence type="ECO:0000313" key="6">
    <source>
        <dbReference type="Proteomes" id="UP000324832"/>
    </source>
</evidence>
<dbReference type="PANTHER" id="PTHR24329:SF337">
    <property type="entry name" value="ARISTALESS RELATED HOMEOBOX"/>
    <property type="match status" value="1"/>
</dbReference>
<gene>
    <name evidence="5" type="ORF">LSINAPIS_LOCUS12886</name>
</gene>
<dbReference type="InterPro" id="IPR009057">
    <property type="entry name" value="Homeodomain-like_sf"/>
</dbReference>
<dbReference type="PANTHER" id="PTHR24329">
    <property type="entry name" value="HOMEOBOX PROTEIN ARISTALESS"/>
    <property type="match status" value="1"/>
</dbReference>
<dbReference type="GO" id="GO:0000981">
    <property type="term" value="F:DNA-binding transcription factor activity, RNA polymerase II-specific"/>
    <property type="evidence" value="ECO:0007669"/>
    <property type="project" value="TreeGrafter"/>
</dbReference>
<dbReference type="GO" id="GO:0000977">
    <property type="term" value="F:RNA polymerase II transcription regulatory region sequence-specific DNA binding"/>
    <property type="evidence" value="ECO:0007669"/>
    <property type="project" value="TreeGrafter"/>
</dbReference>
<protein>
    <recommendedName>
        <fullName evidence="4">Homeobox domain-containing protein</fullName>
    </recommendedName>
</protein>
<dbReference type="Gene3D" id="1.10.10.60">
    <property type="entry name" value="Homeodomain-like"/>
    <property type="match status" value="1"/>
</dbReference>
<dbReference type="Pfam" id="PF00046">
    <property type="entry name" value="Homeodomain"/>
    <property type="match status" value="1"/>
</dbReference>
<sequence>MLVSFSERTFKIFEENIKNNKMGVSDHATPDVQLHDPERPRSGNSADDEDLPRRKQRRYRTTFTSYQLDELEKAFGRTHYPDVFTSKNTGVVPKPAGKVA</sequence>
<accession>A0A5E4QYL1</accession>
<dbReference type="SUPFAM" id="SSF46689">
    <property type="entry name" value="Homeodomain-like"/>
    <property type="match status" value="1"/>
</dbReference>
<evidence type="ECO:0000256" key="1">
    <source>
        <dbReference type="ARBA" id="ARBA00004123"/>
    </source>
</evidence>
<keyword evidence="2" id="KW-0371">Homeobox</keyword>
<reference evidence="5 6" key="1">
    <citation type="submission" date="2017-07" db="EMBL/GenBank/DDBJ databases">
        <authorList>
            <person name="Talla V."/>
            <person name="Backstrom N."/>
        </authorList>
    </citation>
    <scope>NUCLEOTIDE SEQUENCE [LARGE SCALE GENOMIC DNA]</scope>
</reference>
<name>A0A5E4QYL1_9NEOP</name>
<organism evidence="5 6">
    <name type="scientific">Leptidea sinapis</name>
    <dbReference type="NCBI Taxonomy" id="189913"/>
    <lineage>
        <taxon>Eukaryota</taxon>
        <taxon>Metazoa</taxon>
        <taxon>Ecdysozoa</taxon>
        <taxon>Arthropoda</taxon>
        <taxon>Hexapoda</taxon>
        <taxon>Insecta</taxon>
        <taxon>Pterygota</taxon>
        <taxon>Neoptera</taxon>
        <taxon>Endopterygota</taxon>
        <taxon>Lepidoptera</taxon>
        <taxon>Glossata</taxon>
        <taxon>Ditrysia</taxon>
        <taxon>Papilionoidea</taxon>
        <taxon>Pieridae</taxon>
        <taxon>Dismorphiinae</taxon>
        <taxon>Leptidea</taxon>
    </lineage>
</organism>
<evidence type="ECO:0000256" key="2">
    <source>
        <dbReference type="RuleBase" id="RU000682"/>
    </source>
</evidence>
<feature type="domain" description="Homeobox" evidence="4">
    <location>
        <begin position="57"/>
        <end position="84"/>
    </location>
</feature>
<evidence type="ECO:0000313" key="5">
    <source>
        <dbReference type="EMBL" id="VVD02730.1"/>
    </source>
</evidence>
<dbReference type="AlphaFoldDB" id="A0A5E4QYL1"/>
<feature type="region of interest" description="Disordered" evidence="3">
    <location>
        <begin position="19"/>
        <end position="59"/>
    </location>
</feature>
<keyword evidence="2" id="KW-0539">Nucleus</keyword>
<dbReference type="CDD" id="cd00086">
    <property type="entry name" value="homeodomain"/>
    <property type="match status" value="1"/>
</dbReference>
<evidence type="ECO:0000259" key="4">
    <source>
        <dbReference type="Pfam" id="PF00046"/>
    </source>
</evidence>
<keyword evidence="6" id="KW-1185">Reference proteome</keyword>